<protein>
    <submittedName>
        <fullName evidence="2">HEPN domain-containing protein</fullName>
    </submittedName>
</protein>
<organism evidence="2 3">
    <name type="scientific">Desulfoscipio geothermicus DSM 3669</name>
    <dbReference type="NCBI Taxonomy" id="1121426"/>
    <lineage>
        <taxon>Bacteria</taxon>
        <taxon>Bacillati</taxon>
        <taxon>Bacillota</taxon>
        <taxon>Clostridia</taxon>
        <taxon>Eubacteriales</taxon>
        <taxon>Desulfallaceae</taxon>
        <taxon>Desulfoscipio</taxon>
    </lineage>
</organism>
<dbReference type="Pfam" id="PF05168">
    <property type="entry name" value="HEPN"/>
    <property type="match status" value="1"/>
</dbReference>
<evidence type="ECO:0000313" key="3">
    <source>
        <dbReference type="Proteomes" id="UP000199584"/>
    </source>
</evidence>
<dbReference type="Proteomes" id="UP000199584">
    <property type="component" value="Unassembled WGS sequence"/>
</dbReference>
<proteinExistence type="predicted"/>
<dbReference type="PROSITE" id="PS50910">
    <property type="entry name" value="HEPN"/>
    <property type="match status" value="1"/>
</dbReference>
<dbReference type="SMART" id="SM00748">
    <property type="entry name" value="HEPN"/>
    <property type="match status" value="1"/>
</dbReference>
<dbReference type="SUPFAM" id="SSF81593">
    <property type="entry name" value="Nucleotidyltransferase substrate binding subunit/domain"/>
    <property type="match status" value="1"/>
</dbReference>
<dbReference type="Gene3D" id="1.20.120.330">
    <property type="entry name" value="Nucleotidyltransferases domain 2"/>
    <property type="match status" value="1"/>
</dbReference>
<dbReference type="STRING" id="39060.SAMN05660706_1073"/>
<evidence type="ECO:0000313" key="2">
    <source>
        <dbReference type="EMBL" id="SFR01548.1"/>
    </source>
</evidence>
<feature type="domain" description="HEPN" evidence="1">
    <location>
        <begin position="9"/>
        <end position="118"/>
    </location>
</feature>
<dbReference type="AlphaFoldDB" id="A0A1I6D808"/>
<dbReference type="InterPro" id="IPR007842">
    <property type="entry name" value="HEPN_dom"/>
</dbReference>
<dbReference type="RefSeq" id="WP_092482457.1">
    <property type="nucleotide sequence ID" value="NZ_FOYM01000007.1"/>
</dbReference>
<keyword evidence="3" id="KW-1185">Reference proteome</keyword>
<dbReference type="OrthoDB" id="9808176at2"/>
<dbReference type="EMBL" id="FOYM01000007">
    <property type="protein sequence ID" value="SFR01548.1"/>
    <property type="molecule type" value="Genomic_DNA"/>
</dbReference>
<accession>A0A1I6D808</accession>
<sequence>MKPETVEWLDQVDYDLDTAESMLTTGRYVYTIFMCHLAIEKTLKALMVEKTGKMPPKIHNLIRLIKLGNAKLSSHQLKFVSRLSLAGVVTRYPENLRKAISDYPQPVAREYLKNTKEVIKCLKQQIK</sequence>
<name>A0A1I6D808_9FIRM</name>
<gene>
    <name evidence="2" type="ORF">SAMN05660706_1073</name>
</gene>
<evidence type="ECO:0000259" key="1">
    <source>
        <dbReference type="PROSITE" id="PS50910"/>
    </source>
</evidence>
<reference evidence="3" key="1">
    <citation type="submission" date="2016-10" db="EMBL/GenBank/DDBJ databases">
        <authorList>
            <person name="Varghese N."/>
            <person name="Submissions S."/>
        </authorList>
    </citation>
    <scope>NUCLEOTIDE SEQUENCE [LARGE SCALE GENOMIC DNA]</scope>
    <source>
        <strain evidence="3">DSM 3669</strain>
    </source>
</reference>